<dbReference type="PROSITE" id="PS51094">
    <property type="entry name" value="PTS_EIIA_TYPE_2"/>
    <property type="match status" value="1"/>
</dbReference>
<evidence type="ECO:0000313" key="11">
    <source>
        <dbReference type="EMBL" id="MBH8596111.1"/>
    </source>
</evidence>
<accession>A0A8I1ADZ4</accession>
<evidence type="ECO:0000259" key="7">
    <source>
        <dbReference type="PROSITE" id="PS51000"/>
    </source>
</evidence>
<dbReference type="InterPro" id="IPR002178">
    <property type="entry name" value="PTS_EIIA_type-2_dom"/>
</dbReference>
<dbReference type="SUPFAM" id="SSF63520">
    <property type="entry name" value="PTS-regulatory domain, PRD"/>
    <property type="match status" value="2"/>
</dbReference>
<keyword evidence="1" id="KW-0808">Transferase</keyword>
<gene>
    <name evidence="11" type="ORF">I8U20_12450</name>
</gene>
<dbReference type="PROSITE" id="PS51372">
    <property type="entry name" value="PRD_2"/>
    <property type="match status" value="2"/>
</dbReference>
<dbReference type="Gene3D" id="1.10.10.10">
    <property type="entry name" value="Winged helix-like DNA-binding domain superfamily/Winged helix DNA-binding domain"/>
    <property type="match status" value="1"/>
</dbReference>
<dbReference type="SUPFAM" id="SSF52794">
    <property type="entry name" value="PTS system IIB component-like"/>
    <property type="match status" value="1"/>
</dbReference>
<dbReference type="InterPro" id="IPR013011">
    <property type="entry name" value="PTS_EIIB_2"/>
</dbReference>
<evidence type="ECO:0000256" key="3">
    <source>
        <dbReference type="ARBA" id="ARBA00023015"/>
    </source>
</evidence>
<sequence length="629" mass="72253">MIKRRKQLLLQLLREKKPVTTKELARELKVSEKTIRNDLKQLDGWLSSRSDAEICRRPGVGIFLHASEKEKEKLEHLAVRSARFPTGTEPAVRRNEMLLDFFFSKKSPTPAEWARRFYVSKATIHHDLAEIGKHLQSFQLRLVRISPSRFSIRGEEKKCRELLARVISKFPLSRDRRFQQETLIVSDMIRRFEEAMGYSFSDESLSRLIIHLVIAIKRCKAGHVVRLDDREHSSLKKRKEYVWIGQYAAELGQKLAFQLPEHEIAYITLYLLSANIHYRSPFYNTVSPLDREAITWARQLIKKMEAITHFPFTRDEELFTGLAIHFHTAVIRLKHQLHSPNPMLQEIKRLYRYTFETLVFACTWLKEKMDMPFSFPEDEIGYLTLHFQASLERRKNQSRPVKILLVCTTGMGTSQLLAAKITRTFPELQLAATLPESKLDQGIAACRPDLLVSTVPLEHPTVPSICISPLFSEQDREKLADFIKRKRLPFDGKEAFPVIKSWLGSSLVFRDLKASGKEEVIQQLGQQLVRQGYVEPGYVSSAIRREALAGTYIGGGIATPHGLMDQIVKSAVAVAHLPTPVSWDGNPVSFVIIPAIKWTDKEMAEHFYKELVELTDHPADLYELIMTSG</sequence>
<dbReference type="GO" id="GO:0003677">
    <property type="term" value="F:DNA binding"/>
    <property type="evidence" value="ECO:0007669"/>
    <property type="project" value="UniProtKB-KW"/>
</dbReference>
<dbReference type="Gene3D" id="3.40.930.10">
    <property type="entry name" value="Mannitol-specific EII, Chain A"/>
    <property type="match status" value="1"/>
</dbReference>
<dbReference type="EMBL" id="JAECVW010000010">
    <property type="protein sequence ID" value="MBH8596111.1"/>
    <property type="molecule type" value="Genomic_DNA"/>
</dbReference>
<evidence type="ECO:0000256" key="6">
    <source>
        <dbReference type="ARBA" id="ARBA00023163"/>
    </source>
</evidence>
<keyword evidence="5" id="KW-0010">Activator</keyword>
<feature type="domain" description="PTS EIIB type-2" evidence="9">
    <location>
        <begin position="401"/>
        <end position="491"/>
    </location>
</feature>
<dbReference type="PROSITE" id="PS51000">
    <property type="entry name" value="HTH_DEOR_2"/>
    <property type="match status" value="1"/>
</dbReference>
<keyword evidence="12" id="KW-1185">Reference proteome</keyword>
<dbReference type="Pfam" id="PF00874">
    <property type="entry name" value="PRD"/>
    <property type="match status" value="2"/>
</dbReference>
<dbReference type="InterPro" id="IPR016152">
    <property type="entry name" value="PTrfase/Anion_transptr"/>
</dbReference>
<dbReference type="Pfam" id="PF05043">
    <property type="entry name" value="Mga"/>
    <property type="match status" value="1"/>
</dbReference>
<dbReference type="InterPro" id="IPR036390">
    <property type="entry name" value="WH_DNA-bd_sf"/>
</dbReference>
<comment type="caution">
    <text evidence="11">The sequence shown here is derived from an EMBL/GenBank/DDBJ whole genome shotgun (WGS) entry which is preliminary data.</text>
</comment>
<feature type="domain" description="HTH deoR-type" evidence="7">
    <location>
        <begin position="2"/>
        <end position="63"/>
    </location>
</feature>
<dbReference type="InterPro" id="IPR036634">
    <property type="entry name" value="PRD_sf"/>
</dbReference>
<protein>
    <submittedName>
        <fullName evidence="11">Transcription antiterminator</fullName>
    </submittedName>
</protein>
<dbReference type="CDD" id="cd00211">
    <property type="entry name" value="PTS_IIA_fru"/>
    <property type="match status" value="1"/>
</dbReference>
<dbReference type="PROSITE" id="PS51099">
    <property type="entry name" value="PTS_EIIB_TYPE_2"/>
    <property type="match status" value="1"/>
</dbReference>
<dbReference type="Pfam" id="PF08279">
    <property type="entry name" value="HTH_11"/>
    <property type="match status" value="1"/>
</dbReference>
<evidence type="ECO:0000256" key="2">
    <source>
        <dbReference type="ARBA" id="ARBA00022737"/>
    </source>
</evidence>
<feature type="domain" description="PTS EIIA type-2" evidence="8">
    <location>
        <begin position="501"/>
        <end position="629"/>
    </location>
</feature>
<dbReference type="CDD" id="cd05568">
    <property type="entry name" value="PTS_IIB_bgl_like"/>
    <property type="match status" value="1"/>
</dbReference>
<name>A0A8I1ADZ4_THEIN</name>
<proteinExistence type="predicted"/>
<dbReference type="InterPro" id="IPR013196">
    <property type="entry name" value="HTH_11"/>
</dbReference>
<dbReference type="PROSITE" id="PS00894">
    <property type="entry name" value="HTH_DEOR_1"/>
    <property type="match status" value="1"/>
</dbReference>
<keyword evidence="3" id="KW-0805">Transcription regulation</keyword>
<dbReference type="InterPro" id="IPR011608">
    <property type="entry name" value="PRD"/>
</dbReference>
<dbReference type="InterPro" id="IPR018356">
    <property type="entry name" value="Tscrpt_reg_HTH_DeoR_CS"/>
</dbReference>
<dbReference type="InterPro" id="IPR036095">
    <property type="entry name" value="PTS_EIIB-like_sf"/>
</dbReference>
<dbReference type="RefSeq" id="WP_181732790.1">
    <property type="nucleotide sequence ID" value="NZ_JACEIR010000012.1"/>
</dbReference>
<dbReference type="SUPFAM" id="SSF55804">
    <property type="entry name" value="Phoshotransferase/anion transport protein"/>
    <property type="match status" value="1"/>
</dbReference>
<evidence type="ECO:0000256" key="1">
    <source>
        <dbReference type="ARBA" id="ARBA00022679"/>
    </source>
</evidence>
<evidence type="ECO:0000259" key="10">
    <source>
        <dbReference type="PROSITE" id="PS51372"/>
    </source>
</evidence>
<reference evidence="11 12" key="1">
    <citation type="submission" date="2020-12" db="EMBL/GenBank/DDBJ databases">
        <title>WGS of Thermoactinomyces spp.</title>
        <authorList>
            <person name="Cheng K."/>
        </authorList>
    </citation>
    <scope>NUCLEOTIDE SEQUENCE [LARGE SCALE GENOMIC DNA]</scope>
    <source>
        <strain evidence="12">CICC 10671\DSM 43846</strain>
    </source>
</reference>
<organism evidence="11 12">
    <name type="scientific">Thermoactinomyces intermedius</name>
    <dbReference type="NCBI Taxonomy" id="2024"/>
    <lineage>
        <taxon>Bacteria</taxon>
        <taxon>Bacillati</taxon>
        <taxon>Bacillota</taxon>
        <taxon>Bacilli</taxon>
        <taxon>Bacillales</taxon>
        <taxon>Thermoactinomycetaceae</taxon>
        <taxon>Thermoactinomyces</taxon>
    </lineage>
</organism>
<dbReference type="GO" id="GO:0009401">
    <property type="term" value="P:phosphoenolpyruvate-dependent sugar phosphotransferase system"/>
    <property type="evidence" value="ECO:0007669"/>
    <property type="project" value="InterPro"/>
</dbReference>
<evidence type="ECO:0000256" key="5">
    <source>
        <dbReference type="ARBA" id="ARBA00023159"/>
    </source>
</evidence>
<dbReference type="PANTHER" id="PTHR30185">
    <property type="entry name" value="CRYPTIC BETA-GLUCOSIDE BGL OPERON ANTITERMINATOR"/>
    <property type="match status" value="1"/>
</dbReference>
<dbReference type="AlphaFoldDB" id="A0A8I1ADZ4"/>
<evidence type="ECO:0000313" key="12">
    <source>
        <dbReference type="Proteomes" id="UP000633619"/>
    </source>
</evidence>
<dbReference type="SUPFAM" id="SSF46785">
    <property type="entry name" value="Winged helix' DNA-binding domain"/>
    <property type="match status" value="1"/>
</dbReference>
<dbReference type="Proteomes" id="UP000633619">
    <property type="component" value="Unassembled WGS sequence"/>
</dbReference>
<evidence type="ECO:0000256" key="4">
    <source>
        <dbReference type="ARBA" id="ARBA00023125"/>
    </source>
</evidence>
<dbReference type="InterPro" id="IPR007737">
    <property type="entry name" value="Mga_HTH"/>
</dbReference>
<keyword evidence="2" id="KW-0677">Repeat</keyword>
<dbReference type="GO" id="GO:0008982">
    <property type="term" value="F:protein-N(PI)-phosphohistidine-sugar phosphotransferase activity"/>
    <property type="evidence" value="ECO:0007669"/>
    <property type="project" value="InterPro"/>
</dbReference>
<feature type="domain" description="PRD" evidence="10">
    <location>
        <begin position="176"/>
        <end position="281"/>
    </location>
</feature>
<dbReference type="Pfam" id="PF00359">
    <property type="entry name" value="PTS_EIIA_2"/>
    <property type="match status" value="1"/>
</dbReference>
<evidence type="ECO:0000259" key="9">
    <source>
        <dbReference type="PROSITE" id="PS51099"/>
    </source>
</evidence>
<feature type="domain" description="PRD" evidence="10">
    <location>
        <begin position="288"/>
        <end position="397"/>
    </location>
</feature>
<dbReference type="InterPro" id="IPR001034">
    <property type="entry name" value="DeoR_HTH"/>
</dbReference>
<evidence type="ECO:0000259" key="8">
    <source>
        <dbReference type="PROSITE" id="PS51094"/>
    </source>
</evidence>
<dbReference type="InterPro" id="IPR036388">
    <property type="entry name" value="WH-like_DNA-bd_sf"/>
</dbReference>
<dbReference type="PANTHER" id="PTHR30185:SF12">
    <property type="entry name" value="TRANSCRIPTIONAL REGULATOR MANR"/>
    <property type="match status" value="1"/>
</dbReference>
<dbReference type="SMART" id="SM00420">
    <property type="entry name" value="HTH_DEOR"/>
    <property type="match status" value="1"/>
</dbReference>
<dbReference type="InterPro" id="IPR050661">
    <property type="entry name" value="BglG_antiterminators"/>
</dbReference>
<keyword evidence="6" id="KW-0804">Transcription</keyword>
<keyword evidence="4" id="KW-0238">DNA-binding</keyword>
<dbReference type="Gene3D" id="3.40.50.2300">
    <property type="match status" value="1"/>
</dbReference>
<dbReference type="GO" id="GO:0003700">
    <property type="term" value="F:DNA-binding transcription factor activity"/>
    <property type="evidence" value="ECO:0007669"/>
    <property type="project" value="InterPro"/>
</dbReference>
<dbReference type="Gene3D" id="1.10.1790.10">
    <property type="entry name" value="PRD domain"/>
    <property type="match status" value="2"/>
</dbReference>